<keyword evidence="7 9" id="KW-0472">Membrane</keyword>
<dbReference type="PANTHER" id="PTHR33281">
    <property type="entry name" value="UPF0187 PROTEIN YNEE"/>
    <property type="match status" value="1"/>
</dbReference>
<comment type="subcellular location">
    <subcellularLocation>
        <location evidence="1">Cell membrane</location>
        <topology evidence="1">Multi-pass membrane protein</topology>
    </subcellularLocation>
</comment>
<comment type="caution">
    <text evidence="10">The sequence shown here is derived from an EMBL/GenBank/DDBJ whole genome shotgun (WGS) entry which is preliminary data.</text>
</comment>
<dbReference type="AlphaFoldDB" id="A0A4Y9ZPI9"/>
<dbReference type="Pfam" id="PF25539">
    <property type="entry name" value="Bestrophin_2"/>
    <property type="match status" value="2"/>
</dbReference>
<proteinExistence type="predicted"/>
<dbReference type="Proteomes" id="UP000298061">
    <property type="component" value="Unassembled WGS sequence"/>
</dbReference>
<keyword evidence="5 9" id="KW-1133">Transmembrane helix</keyword>
<evidence type="ECO:0000313" key="11">
    <source>
        <dbReference type="Proteomes" id="UP000298061"/>
    </source>
</evidence>
<evidence type="ECO:0000256" key="3">
    <source>
        <dbReference type="ARBA" id="ARBA00022475"/>
    </source>
</evidence>
<keyword evidence="6" id="KW-0406">Ion transport</keyword>
<gene>
    <name evidence="10" type="ORF">EWM64_g8269</name>
</gene>
<dbReference type="GO" id="GO:0005254">
    <property type="term" value="F:chloride channel activity"/>
    <property type="evidence" value="ECO:0007669"/>
    <property type="project" value="InterPro"/>
</dbReference>
<dbReference type="OrthoDB" id="1368at2759"/>
<keyword evidence="4 9" id="KW-0812">Transmembrane</keyword>
<dbReference type="STRING" id="135208.A0A4Y9ZPI9"/>
<dbReference type="PANTHER" id="PTHR33281:SF19">
    <property type="entry name" value="VOLTAGE-DEPENDENT ANION CHANNEL-FORMING PROTEIN YNEE"/>
    <property type="match status" value="1"/>
</dbReference>
<evidence type="ECO:0000256" key="9">
    <source>
        <dbReference type="SAM" id="Phobius"/>
    </source>
</evidence>
<sequence length="420" mass="47535">MYLGIPNIMLTVLGVVIGFVISYRASSGYDRYWMGRSSWSDIMRNSRTFTRLVWFHTPLRLTPKTDSGDSSRSAEDFHKVMKEKRKAIDLTIGWEALFVIALKHHLRGELGMYYEDLYDRIRPLHKHDHLKHDLQRVASPTSTSSALSLPPNPVIRPINSYGALTPTKHLRTPRRRDSSDSGQSDTERHPLLPSSHPTDASVFSKISADLIPFAAFFRRLLGSYRIVDDPYSYEGGVQRRWMGEGGREEHIKHRPRVAGSGENLPLEVLRHLSDWLSVLEERGTVPGSSLGGMIGCIATFEDSLVTLERILTTPLPFVYSVHIRHTVWIYLFFLPFQLVDLFGWHTIPGVAIAAFIYLGFLAAGEEIEQPFGYDENDLDLDMFCREIVVRDAEHLMQMPGNNVFLGAHHGGDVIVPNPTA</sequence>
<evidence type="ECO:0000256" key="5">
    <source>
        <dbReference type="ARBA" id="ARBA00022989"/>
    </source>
</evidence>
<feature type="region of interest" description="Disordered" evidence="8">
    <location>
        <begin position="141"/>
        <end position="197"/>
    </location>
</feature>
<accession>A0A4Y9ZPI9</accession>
<organism evidence="10 11">
    <name type="scientific">Hericium alpestre</name>
    <dbReference type="NCBI Taxonomy" id="135208"/>
    <lineage>
        <taxon>Eukaryota</taxon>
        <taxon>Fungi</taxon>
        <taxon>Dikarya</taxon>
        <taxon>Basidiomycota</taxon>
        <taxon>Agaricomycotina</taxon>
        <taxon>Agaricomycetes</taxon>
        <taxon>Russulales</taxon>
        <taxon>Hericiaceae</taxon>
        <taxon>Hericium</taxon>
    </lineage>
</organism>
<reference evidence="10 11" key="1">
    <citation type="submission" date="2019-02" db="EMBL/GenBank/DDBJ databases">
        <title>Genome sequencing of the rare red list fungi Hericium alpestre (H. flagellum).</title>
        <authorList>
            <person name="Buettner E."/>
            <person name="Kellner H."/>
        </authorList>
    </citation>
    <scope>NUCLEOTIDE SEQUENCE [LARGE SCALE GENOMIC DNA]</scope>
    <source>
        <strain evidence="10 11">DSM 108284</strain>
    </source>
</reference>
<evidence type="ECO:0000256" key="2">
    <source>
        <dbReference type="ARBA" id="ARBA00022448"/>
    </source>
</evidence>
<feature type="transmembrane region" description="Helical" evidence="9">
    <location>
        <begin position="342"/>
        <end position="363"/>
    </location>
</feature>
<evidence type="ECO:0000256" key="6">
    <source>
        <dbReference type="ARBA" id="ARBA00023065"/>
    </source>
</evidence>
<keyword evidence="2" id="KW-0813">Transport</keyword>
<evidence type="ECO:0000256" key="8">
    <source>
        <dbReference type="SAM" id="MobiDB-lite"/>
    </source>
</evidence>
<protein>
    <submittedName>
        <fullName evidence="10">Uncharacterized protein</fullName>
    </submittedName>
</protein>
<feature type="transmembrane region" description="Helical" evidence="9">
    <location>
        <begin position="6"/>
        <end position="26"/>
    </location>
</feature>
<evidence type="ECO:0000256" key="7">
    <source>
        <dbReference type="ARBA" id="ARBA00023136"/>
    </source>
</evidence>
<evidence type="ECO:0000313" key="10">
    <source>
        <dbReference type="EMBL" id="TFY75741.1"/>
    </source>
</evidence>
<feature type="compositionally biased region" description="Basic and acidic residues" evidence="8">
    <location>
        <begin position="175"/>
        <end position="190"/>
    </location>
</feature>
<dbReference type="GO" id="GO:0005886">
    <property type="term" value="C:plasma membrane"/>
    <property type="evidence" value="ECO:0007669"/>
    <property type="project" value="UniProtKB-SubCell"/>
</dbReference>
<keyword evidence="11" id="KW-1185">Reference proteome</keyword>
<dbReference type="EMBL" id="SFCI01001449">
    <property type="protein sequence ID" value="TFY75741.1"/>
    <property type="molecule type" value="Genomic_DNA"/>
</dbReference>
<evidence type="ECO:0000256" key="4">
    <source>
        <dbReference type="ARBA" id="ARBA00022692"/>
    </source>
</evidence>
<evidence type="ECO:0000256" key="1">
    <source>
        <dbReference type="ARBA" id="ARBA00004651"/>
    </source>
</evidence>
<keyword evidence="3" id="KW-1003">Cell membrane</keyword>
<name>A0A4Y9ZPI9_9AGAM</name>
<dbReference type="InterPro" id="IPR044669">
    <property type="entry name" value="YneE/VCCN1/2-like"/>
</dbReference>